<evidence type="ECO:0000313" key="2">
    <source>
        <dbReference type="EMBL" id="WPU63263.1"/>
    </source>
</evidence>
<keyword evidence="1" id="KW-0732">Signal</keyword>
<dbReference type="KEGG" id="psti:SOO65_11260"/>
<dbReference type="Proteomes" id="UP001324634">
    <property type="component" value="Chromosome"/>
</dbReference>
<keyword evidence="3" id="KW-1185">Reference proteome</keyword>
<dbReference type="AlphaFoldDB" id="A0AAX4HJ48"/>
<organism evidence="2 3">
    <name type="scientific">Peredibacter starrii</name>
    <dbReference type="NCBI Taxonomy" id="28202"/>
    <lineage>
        <taxon>Bacteria</taxon>
        <taxon>Pseudomonadati</taxon>
        <taxon>Bdellovibrionota</taxon>
        <taxon>Bacteriovoracia</taxon>
        <taxon>Bacteriovoracales</taxon>
        <taxon>Bacteriovoracaceae</taxon>
        <taxon>Peredibacter</taxon>
    </lineage>
</organism>
<feature type="signal peptide" evidence="1">
    <location>
        <begin position="1"/>
        <end position="19"/>
    </location>
</feature>
<name>A0AAX4HJ48_9BACT</name>
<proteinExistence type="predicted"/>
<sequence>MKVVMAFLILGSMSFTVSAYDQIAASSICSTRPSDCQGFDGPTITIGEATYLLGWHSSGWREENNSVVKGVLNTFCSLKGFDVGYASVQTAQRDPHVSVFVGQNYPSTGALNLPDWPRSYVSKVFCAKDVTRY</sequence>
<protein>
    <submittedName>
        <fullName evidence="2">Uncharacterized protein</fullName>
    </submittedName>
</protein>
<feature type="chain" id="PRO_5043679762" evidence="1">
    <location>
        <begin position="20"/>
        <end position="133"/>
    </location>
</feature>
<dbReference type="RefSeq" id="WP_321389653.1">
    <property type="nucleotide sequence ID" value="NZ_CP139487.1"/>
</dbReference>
<evidence type="ECO:0000313" key="3">
    <source>
        <dbReference type="Proteomes" id="UP001324634"/>
    </source>
</evidence>
<accession>A0AAX4HJ48</accession>
<reference evidence="2 3" key="1">
    <citation type="submission" date="2023-11" db="EMBL/GenBank/DDBJ databases">
        <title>Peredibacter starrii A3.12.</title>
        <authorList>
            <person name="Mitchell R.J."/>
        </authorList>
    </citation>
    <scope>NUCLEOTIDE SEQUENCE [LARGE SCALE GENOMIC DNA]</scope>
    <source>
        <strain evidence="2 3">A3.12</strain>
    </source>
</reference>
<gene>
    <name evidence="2" type="ORF">SOO65_11260</name>
</gene>
<dbReference type="EMBL" id="CP139487">
    <property type="protein sequence ID" value="WPU63263.1"/>
    <property type="molecule type" value="Genomic_DNA"/>
</dbReference>
<evidence type="ECO:0000256" key="1">
    <source>
        <dbReference type="SAM" id="SignalP"/>
    </source>
</evidence>